<evidence type="ECO:0000313" key="1">
    <source>
        <dbReference type="EMBL" id="MFH4981760.1"/>
    </source>
</evidence>
<evidence type="ECO:0000313" key="2">
    <source>
        <dbReference type="Proteomes" id="UP001608902"/>
    </source>
</evidence>
<proteinExistence type="predicted"/>
<reference evidence="1 2" key="1">
    <citation type="submission" date="2024-08" db="EMBL/GenBank/DDBJ databases">
        <title>Gnathostoma spinigerum genome.</title>
        <authorList>
            <person name="Gonzalez-Bertolin B."/>
            <person name="Monzon S."/>
            <person name="Zaballos A."/>
            <person name="Jimenez P."/>
            <person name="Dekumyoy P."/>
            <person name="Varona S."/>
            <person name="Cuesta I."/>
            <person name="Sumanam S."/>
            <person name="Adisakwattana P."/>
            <person name="Gasser R.B."/>
            <person name="Hernandez-Gonzalez A."/>
            <person name="Young N.D."/>
            <person name="Perteguer M.J."/>
        </authorList>
    </citation>
    <scope>NUCLEOTIDE SEQUENCE [LARGE SCALE GENOMIC DNA]</scope>
    <source>
        <strain evidence="1">AL3</strain>
        <tissue evidence="1">Liver</tissue>
    </source>
</reference>
<protein>
    <submittedName>
        <fullName evidence="1">Uncharacterized protein</fullName>
    </submittedName>
</protein>
<name>A0ABD6EQF3_9BILA</name>
<comment type="caution">
    <text evidence="1">The sequence shown here is derived from an EMBL/GenBank/DDBJ whole genome shotgun (WGS) entry which is preliminary data.</text>
</comment>
<sequence>MRRRSNNETHRWKAPTTKNNEILCWTNMIEYGSKQNSVESDSFRFSDVEFDKVSRSNDVSFVEVEQDETKF</sequence>
<dbReference type="AlphaFoldDB" id="A0ABD6EQF3"/>
<organism evidence="1 2">
    <name type="scientific">Gnathostoma spinigerum</name>
    <dbReference type="NCBI Taxonomy" id="75299"/>
    <lineage>
        <taxon>Eukaryota</taxon>
        <taxon>Metazoa</taxon>
        <taxon>Ecdysozoa</taxon>
        <taxon>Nematoda</taxon>
        <taxon>Chromadorea</taxon>
        <taxon>Rhabditida</taxon>
        <taxon>Spirurina</taxon>
        <taxon>Gnathostomatomorpha</taxon>
        <taxon>Gnathostomatoidea</taxon>
        <taxon>Gnathostomatidae</taxon>
        <taxon>Gnathostoma</taxon>
    </lineage>
</organism>
<accession>A0ABD6EQF3</accession>
<dbReference type="EMBL" id="JBGFUD010007822">
    <property type="protein sequence ID" value="MFH4981760.1"/>
    <property type="molecule type" value="Genomic_DNA"/>
</dbReference>
<keyword evidence="2" id="KW-1185">Reference proteome</keyword>
<gene>
    <name evidence="1" type="ORF">AB6A40_008469</name>
</gene>
<dbReference type="Proteomes" id="UP001608902">
    <property type="component" value="Unassembled WGS sequence"/>
</dbReference>